<dbReference type="Pfam" id="PF20414">
    <property type="entry name" value="DUF6698"/>
    <property type="match status" value="1"/>
</dbReference>
<dbReference type="Proteomes" id="UP000008063">
    <property type="component" value="Unassembled WGS sequence"/>
</dbReference>
<sequence>MNSSPSDMEDDSALDLKHNRSSKKGTSKTLQDGKQRKLKEKKKIKEELYDPSDGKSLDPFWNAAQWIPRDIDLYCNITSDFRIAMILKSIDKEDQQRLKDTAGSKQPQNKHSVLDNMSEDDKQRAVSNFDKIVDFVPEFKKMLHRKNKDKLDFILKKMYTIMRSTRADDSSRLRKDIPKYVPPDPSTMSLNPPILTGSKEDRSGLGFAHPQLALLLCLIMATKMSKTRIKLLDGRIRVTASKLPAFMYIGFEPAEQYNPNAIHEGLLKGYYVPRVYRHIFTGPGTALKD</sequence>
<name>F8Q9Y9_SERL3</name>
<gene>
    <name evidence="2" type="ORF">SERLA73DRAFT_155585</name>
</gene>
<dbReference type="STRING" id="936435.F8Q9Y9"/>
<dbReference type="AlphaFoldDB" id="F8Q9Y9"/>
<keyword evidence="3" id="KW-1185">Reference proteome</keyword>
<dbReference type="OMA" id="QWIPRDI"/>
<accession>F8Q9Y9</accession>
<dbReference type="InterPro" id="IPR046521">
    <property type="entry name" value="DUF6698"/>
</dbReference>
<feature type="region of interest" description="Disordered" evidence="1">
    <location>
        <begin position="1"/>
        <end position="51"/>
    </location>
</feature>
<dbReference type="InParanoid" id="F8Q9Y9"/>
<evidence type="ECO:0000313" key="2">
    <source>
        <dbReference type="EMBL" id="EGN94894.1"/>
    </source>
</evidence>
<evidence type="ECO:0000313" key="3">
    <source>
        <dbReference type="Proteomes" id="UP000008063"/>
    </source>
</evidence>
<reference evidence="3" key="1">
    <citation type="journal article" date="2011" name="Science">
        <title>The plant cell wall-decomposing machinery underlies the functional diversity of forest fungi.</title>
        <authorList>
            <person name="Eastwood D.C."/>
            <person name="Floudas D."/>
            <person name="Binder M."/>
            <person name="Majcherczyk A."/>
            <person name="Schneider P."/>
            <person name="Aerts A."/>
            <person name="Asiegbu F.O."/>
            <person name="Baker S.E."/>
            <person name="Barry K."/>
            <person name="Bendiksby M."/>
            <person name="Blumentritt M."/>
            <person name="Coutinho P.M."/>
            <person name="Cullen D."/>
            <person name="de Vries R.P."/>
            <person name="Gathman A."/>
            <person name="Goodell B."/>
            <person name="Henrissat B."/>
            <person name="Ihrmark K."/>
            <person name="Kauserud H."/>
            <person name="Kohler A."/>
            <person name="LaButti K."/>
            <person name="Lapidus A."/>
            <person name="Lavin J.L."/>
            <person name="Lee Y.-H."/>
            <person name="Lindquist E."/>
            <person name="Lilly W."/>
            <person name="Lucas S."/>
            <person name="Morin E."/>
            <person name="Murat C."/>
            <person name="Oguiza J.A."/>
            <person name="Park J."/>
            <person name="Pisabarro A.G."/>
            <person name="Riley R."/>
            <person name="Rosling A."/>
            <person name="Salamov A."/>
            <person name="Schmidt O."/>
            <person name="Schmutz J."/>
            <person name="Skrede I."/>
            <person name="Stenlid J."/>
            <person name="Wiebenga A."/>
            <person name="Xie X."/>
            <person name="Kuees U."/>
            <person name="Hibbett D.S."/>
            <person name="Hoffmeister D."/>
            <person name="Hoegberg N."/>
            <person name="Martin F."/>
            <person name="Grigoriev I.V."/>
            <person name="Watkinson S.C."/>
        </authorList>
    </citation>
    <scope>NUCLEOTIDE SEQUENCE [LARGE SCALE GENOMIC DNA]</scope>
    <source>
        <strain evidence="3">strain S7.3</strain>
    </source>
</reference>
<proteinExistence type="predicted"/>
<dbReference type="OrthoDB" id="3220614at2759"/>
<feature type="region of interest" description="Disordered" evidence="1">
    <location>
        <begin position="97"/>
        <end position="121"/>
    </location>
</feature>
<dbReference type="EMBL" id="GL945487">
    <property type="protein sequence ID" value="EGN94894.1"/>
    <property type="molecule type" value="Genomic_DNA"/>
</dbReference>
<protein>
    <submittedName>
        <fullName evidence="2">Uncharacterized protein</fullName>
    </submittedName>
</protein>
<evidence type="ECO:0000256" key="1">
    <source>
        <dbReference type="SAM" id="MobiDB-lite"/>
    </source>
</evidence>
<dbReference type="HOGENOM" id="CLU_057379_1_0_1"/>
<organism evidence="3">
    <name type="scientific">Serpula lacrymans var. lacrymans (strain S7.3)</name>
    <name type="common">Dry rot fungus</name>
    <dbReference type="NCBI Taxonomy" id="936435"/>
    <lineage>
        <taxon>Eukaryota</taxon>
        <taxon>Fungi</taxon>
        <taxon>Dikarya</taxon>
        <taxon>Basidiomycota</taxon>
        <taxon>Agaricomycotina</taxon>
        <taxon>Agaricomycetes</taxon>
        <taxon>Agaricomycetidae</taxon>
        <taxon>Boletales</taxon>
        <taxon>Coniophorineae</taxon>
        <taxon>Serpulaceae</taxon>
        <taxon>Serpula</taxon>
    </lineage>
</organism>